<evidence type="ECO:0000313" key="4">
    <source>
        <dbReference type="Proteomes" id="UP000530514"/>
    </source>
</evidence>
<accession>A0A7W2AI60</accession>
<dbReference type="SMART" id="SM00014">
    <property type="entry name" value="acidPPc"/>
    <property type="match status" value="1"/>
</dbReference>
<dbReference type="OrthoDB" id="9789113at2"/>
<name>A0A7W2AI60_9BACL</name>
<dbReference type="Gene3D" id="1.20.144.10">
    <property type="entry name" value="Phosphatidic acid phosphatase type 2/haloperoxidase"/>
    <property type="match status" value="2"/>
</dbReference>
<dbReference type="PANTHER" id="PTHR14969">
    <property type="entry name" value="SPHINGOSINE-1-PHOSPHATE PHOSPHOHYDROLASE"/>
    <property type="match status" value="1"/>
</dbReference>
<keyword evidence="1" id="KW-1133">Transmembrane helix</keyword>
<keyword evidence="1" id="KW-0812">Transmembrane</keyword>
<gene>
    <name evidence="3" type="ORF">H1164_11215</name>
</gene>
<reference evidence="3 4" key="1">
    <citation type="submission" date="2020-07" db="EMBL/GenBank/DDBJ databases">
        <authorList>
            <person name="Feng H."/>
        </authorList>
    </citation>
    <scope>NUCLEOTIDE SEQUENCE [LARGE SCALE GENOMIC DNA]</scope>
    <source>
        <strain evidence="4">s-11</strain>
    </source>
</reference>
<keyword evidence="1" id="KW-0472">Membrane</keyword>
<dbReference type="Proteomes" id="UP000530514">
    <property type="component" value="Unassembled WGS sequence"/>
</dbReference>
<keyword evidence="4" id="KW-1185">Reference proteome</keyword>
<feature type="transmembrane region" description="Helical" evidence="1">
    <location>
        <begin position="70"/>
        <end position="95"/>
    </location>
</feature>
<dbReference type="AlphaFoldDB" id="A0A7W2AI60"/>
<sequence length="229" mass="25648">MAKSDKILISFLSSLSKKKKQFLWEMLMFMSLLGTFAALSEDLIHGKLKLFDTIIGEWIYRFTEPGVTTAAVWITTLGSAFVEVPLLLGTVAWLLFRSKKHWQAVMLAISLSGSELLNLFLKEIFHRSRPTLPHLVEAGGYSFPSGHAMAAASFYGMLGYCIWRSRQKQGKCSWPLPAFTGMLIFLIGLSRVYLRVHFPSDVIAGFGAGGAWLIICIMVWQTIDNHSHS</sequence>
<proteinExistence type="predicted"/>
<evidence type="ECO:0000313" key="3">
    <source>
        <dbReference type="EMBL" id="MBA4543466.1"/>
    </source>
</evidence>
<feature type="transmembrane region" description="Helical" evidence="1">
    <location>
        <begin position="202"/>
        <end position="223"/>
    </location>
</feature>
<dbReference type="Pfam" id="PF01569">
    <property type="entry name" value="PAP2"/>
    <property type="match status" value="1"/>
</dbReference>
<feature type="transmembrane region" description="Helical" evidence="1">
    <location>
        <begin position="21"/>
        <end position="39"/>
    </location>
</feature>
<dbReference type="CDD" id="cd03392">
    <property type="entry name" value="PAP2_like_2"/>
    <property type="match status" value="1"/>
</dbReference>
<protein>
    <submittedName>
        <fullName evidence="3">Phosphatase PAP2 family protein</fullName>
    </submittedName>
</protein>
<dbReference type="InterPro" id="IPR000326">
    <property type="entry name" value="PAP2/HPO"/>
</dbReference>
<dbReference type="RefSeq" id="WP_052154168.1">
    <property type="nucleotide sequence ID" value="NZ_JACEIP010000016.1"/>
</dbReference>
<evidence type="ECO:0000256" key="1">
    <source>
        <dbReference type="SAM" id="Phobius"/>
    </source>
</evidence>
<organism evidence="3 4">
    <name type="scientific">Thermoactinomyces daqus</name>
    <dbReference type="NCBI Taxonomy" id="1329516"/>
    <lineage>
        <taxon>Bacteria</taxon>
        <taxon>Bacillati</taxon>
        <taxon>Bacillota</taxon>
        <taxon>Bacilli</taxon>
        <taxon>Bacillales</taxon>
        <taxon>Thermoactinomycetaceae</taxon>
        <taxon>Thermoactinomyces</taxon>
    </lineage>
</organism>
<dbReference type="SUPFAM" id="SSF48317">
    <property type="entry name" value="Acid phosphatase/Vanadium-dependent haloperoxidase"/>
    <property type="match status" value="1"/>
</dbReference>
<dbReference type="EMBL" id="JACEIP010000016">
    <property type="protein sequence ID" value="MBA4543466.1"/>
    <property type="molecule type" value="Genomic_DNA"/>
</dbReference>
<comment type="caution">
    <text evidence="3">The sequence shown here is derived from an EMBL/GenBank/DDBJ whole genome shotgun (WGS) entry which is preliminary data.</text>
</comment>
<feature type="transmembrane region" description="Helical" evidence="1">
    <location>
        <begin position="175"/>
        <end position="196"/>
    </location>
</feature>
<feature type="domain" description="Phosphatidic acid phosphatase type 2/haloperoxidase" evidence="2">
    <location>
        <begin position="105"/>
        <end position="217"/>
    </location>
</feature>
<dbReference type="InterPro" id="IPR036938">
    <property type="entry name" value="PAP2/HPO_sf"/>
</dbReference>
<evidence type="ECO:0000259" key="2">
    <source>
        <dbReference type="SMART" id="SM00014"/>
    </source>
</evidence>
<dbReference type="PANTHER" id="PTHR14969:SF13">
    <property type="entry name" value="AT30094P"/>
    <property type="match status" value="1"/>
</dbReference>